<dbReference type="Gene3D" id="3.80.10.10">
    <property type="entry name" value="Ribonuclease Inhibitor"/>
    <property type="match status" value="1"/>
</dbReference>
<dbReference type="AlphaFoldDB" id="A0A8H5BLA8"/>
<name>A0A8H5BLA8_9AGAR</name>
<evidence type="ECO:0008006" key="3">
    <source>
        <dbReference type="Google" id="ProtNLM"/>
    </source>
</evidence>
<dbReference type="Proteomes" id="UP000567179">
    <property type="component" value="Unassembled WGS sequence"/>
</dbReference>
<keyword evidence="2" id="KW-1185">Reference proteome</keyword>
<dbReference type="EMBL" id="JAACJJ010000015">
    <property type="protein sequence ID" value="KAF5325236.1"/>
    <property type="molecule type" value="Genomic_DNA"/>
</dbReference>
<comment type="caution">
    <text evidence="1">The sequence shown here is derived from an EMBL/GenBank/DDBJ whole genome shotgun (WGS) entry which is preliminary data.</text>
</comment>
<protein>
    <recommendedName>
        <fullName evidence="3">F-box domain-containing protein</fullName>
    </recommendedName>
</protein>
<evidence type="ECO:0000313" key="1">
    <source>
        <dbReference type="EMBL" id="KAF5325236.1"/>
    </source>
</evidence>
<gene>
    <name evidence="1" type="ORF">D9619_009869</name>
</gene>
<accession>A0A8H5BLA8</accession>
<organism evidence="1 2">
    <name type="scientific">Psilocybe cf. subviscida</name>
    <dbReference type="NCBI Taxonomy" id="2480587"/>
    <lineage>
        <taxon>Eukaryota</taxon>
        <taxon>Fungi</taxon>
        <taxon>Dikarya</taxon>
        <taxon>Basidiomycota</taxon>
        <taxon>Agaricomycotina</taxon>
        <taxon>Agaricomycetes</taxon>
        <taxon>Agaricomycetidae</taxon>
        <taxon>Agaricales</taxon>
        <taxon>Agaricineae</taxon>
        <taxon>Strophariaceae</taxon>
        <taxon>Psilocybe</taxon>
    </lineage>
</organism>
<sequence length="312" mass="35403">MPPFPNLTHLYLYSKSVGEVSGVHFLETLNQMQNLQDLVIDWKKANLRQFPPTPRPRPIHLPSLQRLIILDGYPIHVESFLPLVTHPKLHQLSVDISSSVTNIAALIQSVLSSIGKGTFSPLESLIICFNNDMGITVSAQHLSSSYYGTSSIRISIPIDQEMLDITDDGRNFELLVDIMSCITPFDCLDKIPLRHLQLDGWDLPTDEFTRLFAFLPHLETIEFNYSIPKLWSITWNGEWLNAREEVPTLSPSVFDDLYGGLLSRHAHGTAITKLRLVACERLDETQVRQLEEIGVKLTARYDTLREHPHDLA</sequence>
<reference evidence="1 2" key="1">
    <citation type="journal article" date="2020" name="ISME J.">
        <title>Uncovering the hidden diversity of litter-decomposition mechanisms in mushroom-forming fungi.</title>
        <authorList>
            <person name="Floudas D."/>
            <person name="Bentzer J."/>
            <person name="Ahren D."/>
            <person name="Johansson T."/>
            <person name="Persson P."/>
            <person name="Tunlid A."/>
        </authorList>
    </citation>
    <scope>NUCLEOTIDE SEQUENCE [LARGE SCALE GENOMIC DNA]</scope>
    <source>
        <strain evidence="1 2">CBS 101986</strain>
    </source>
</reference>
<proteinExistence type="predicted"/>
<dbReference type="SUPFAM" id="SSF52047">
    <property type="entry name" value="RNI-like"/>
    <property type="match status" value="1"/>
</dbReference>
<evidence type="ECO:0000313" key="2">
    <source>
        <dbReference type="Proteomes" id="UP000567179"/>
    </source>
</evidence>
<dbReference type="InterPro" id="IPR032675">
    <property type="entry name" value="LRR_dom_sf"/>
</dbReference>